<evidence type="ECO:0000313" key="2">
    <source>
        <dbReference type="EMBL" id="KDQ50845.1"/>
    </source>
</evidence>
<protein>
    <submittedName>
        <fullName evidence="2">Uncharacterized protein</fullName>
    </submittedName>
</protein>
<name>A0A067PAI4_9AGAM</name>
<feature type="signal peptide" evidence="1">
    <location>
        <begin position="1"/>
        <end position="24"/>
    </location>
</feature>
<dbReference type="Proteomes" id="UP000027265">
    <property type="component" value="Unassembled WGS sequence"/>
</dbReference>
<dbReference type="HOGENOM" id="CLU_2527770_0_0_1"/>
<organism evidence="2 3">
    <name type="scientific">Jaapia argillacea MUCL 33604</name>
    <dbReference type="NCBI Taxonomy" id="933084"/>
    <lineage>
        <taxon>Eukaryota</taxon>
        <taxon>Fungi</taxon>
        <taxon>Dikarya</taxon>
        <taxon>Basidiomycota</taxon>
        <taxon>Agaricomycotina</taxon>
        <taxon>Agaricomycetes</taxon>
        <taxon>Agaricomycetidae</taxon>
        <taxon>Jaapiales</taxon>
        <taxon>Jaapiaceae</taxon>
        <taxon>Jaapia</taxon>
    </lineage>
</organism>
<dbReference type="AlphaFoldDB" id="A0A067PAI4"/>
<dbReference type="EMBL" id="KL197754">
    <property type="protein sequence ID" value="KDQ50845.1"/>
    <property type="molecule type" value="Genomic_DNA"/>
</dbReference>
<proteinExistence type="predicted"/>
<keyword evidence="1" id="KW-0732">Signal</keyword>
<keyword evidence="3" id="KW-1185">Reference proteome</keyword>
<accession>A0A067PAI4</accession>
<reference evidence="3" key="1">
    <citation type="journal article" date="2014" name="Proc. Natl. Acad. Sci. U.S.A.">
        <title>Extensive sampling of basidiomycete genomes demonstrates inadequacy of the white-rot/brown-rot paradigm for wood decay fungi.</title>
        <authorList>
            <person name="Riley R."/>
            <person name="Salamov A.A."/>
            <person name="Brown D.W."/>
            <person name="Nagy L.G."/>
            <person name="Floudas D."/>
            <person name="Held B.W."/>
            <person name="Levasseur A."/>
            <person name="Lombard V."/>
            <person name="Morin E."/>
            <person name="Otillar R."/>
            <person name="Lindquist E.A."/>
            <person name="Sun H."/>
            <person name="LaButti K.M."/>
            <person name="Schmutz J."/>
            <person name="Jabbour D."/>
            <person name="Luo H."/>
            <person name="Baker S.E."/>
            <person name="Pisabarro A.G."/>
            <person name="Walton J.D."/>
            <person name="Blanchette R.A."/>
            <person name="Henrissat B."/>
            <person name="Martin F."/>
            <person name="Cullen D."/>
            <person name="Hibbett D.S."/>
            <person name="Grigoriev I.V."/>
        </authorList>
    </citation>
    <scope>NUCLEOTIDE SEQUENCE [LARGE SCALE GENOMIC DNA]</scope>
    <source>
        <strain evidence="3">MUCL 33604</strain>
    </source>
</reference>
<dbReference type="InParanoid" id="A0A067PAI4"/>
<evidence type="ECO:0000256" key="1">
    <source>
        <dbReference type="SAM" id="SignalP"/>
    </source>
</evidence>
<gene>
    <name evidence="2" type="ORF">JAAARDRAFT_62881</name>
</gene>
<feature type="chain" id="PRO_5001642999" evidence="1">
    <location>
        <begin position="25"/>
        <end position="89"/>
    </location>
</feature>
<evidence type="ECO:0000313" key="3">
    <source>
        <dbReference type="Proteomes" id="UP000027265"/>
    </source>
</evidence>
<sequence length="89" mass="9988">MQSNIVLTLFTLFAFFALLVPTFAAPLPVEVIQEKRMCKYTCSREADASPEPPSELELLARTAELEVREVVEREPLPSPLDVVPRDAPF</sequence>